<dbReference type="OrthoDB" id="9783570at2"/>
<feature type="domain" description="Phosphoribosyltransferase" evidence="8">
    <location>
        <begin position="40"/>
        <end position="148"/>
    </location>
</feature>
<comment type="caution">
    <text evidence="7">Lacks conserved residue(s) required for the propagation of feature annotation.</text>
</comment>
<name>A0A9X2S8K8_9FIRM</name>
<evidence type="ECO:0000313" key="10">
    <source>
        <dbReference type="Proteomes" id="UP001142078"/>
    </source>
</evidence>
<keyword evidence="6 7" id="KW-0665">Pyrimidine biosynthesis</keyword>
<dbReference type="PANTHER" id="PTHR19278:SF9">
    <property type="entry name" value="URIDINE 5'-MONOPHOSPHATE SYNTHASE"/>
    <property type="match status" value="1"/>
</dbReference>
<dbReference type="Proteomes" id="UP001142078">
    <property type="component" value="Unassembled WGS sequence"/>
</dbReference>
<feature type="binding site" description="in other chain" evidence="7">
    <location>
        <begin position="109"/>
        <end position="117"/>
    </location>
    <ligand>
        <name>5-phospho-alpha-D-ribose 1-diphosphate</name>
        <dbReference type="ChEBI" id="CHEBI:58017"/>
        <note>ligand shared between dimeric partners</note>
    </ligand>
</feature>
<comment type="cofactor">
    <cofactor evidence="7">
        <name>Mg(2+)</name>
        <dbReference type="ChEBI" id="CHEBI:18420"/>
    </cofactor>
</comment>
<dbReference type="Pfam" id="PF00156">
    <property type="entry name" value="Pribosyltran"/>
    <property type="match status" value="1"/>
</dbReference>
<comment type="subunit">
    <text evidence="7">Homodimer.</text>
</comment>
<comment type="catalytic activity">
    <reaction evidence="7">
        <text>orotidine 5'-phosphate + diphosphate = orotate + 5-phospho-alpha-D-ribose 1-diphosphate</text>
        <dbReference type="Rhea" id="RHEA:10380"/>
        <dbReference type="ChEBI" id="CHEBI:30839"/>
        <dbReference type="ChEBI" id="CHEBI:33019"/>
        <dbReference type="ChEBI" id="CHEBI:57538"/>
        <dbReference type="ChEBI" id="CHEBI:58017"/>
        <dbReference type="EC" id="2.4.2.10"/>
    </reaction>
</comment>
<dbReference type="EC" id="2.4.2.10" evidence="2 7"/>
<comment type="similarity">
    <text evidence="7">Belongs to the purine/pyrimidine phosphoribosyltransferase family. PyrE subfamily.</text>
</comment>
<keyword evidence="4 7" id="KW-0808">Transferase</keyword>
<protein>
    <recommendedName>
        <fullName evidence="2 7">Orotate phosphoribosyltransferase</fullName>
        <shortName evidence="7">OPRT</shortName>
        <shortName evidence="7">OPRTase</shortName>
        <ecNumber evidence="2 7">2.4.2.10</ecNumber>
    </recommendedName>
</protein>
<dbReference type="GO" id="GO:0004588">
    <property type="term" value="F:orotate phosphoribosyltransferase activity"/>
    <property type="evidence" value="ECO:0007669"/>
    <property type="project" value="UniProtKB-UniRule"/>
</dbReference>
<feature type="binding site" evidence="7">
    <location>
        <position position="113"/>
    </location>
    <ligand>
        <name>orotate</name>
        <dbReference type="ChEBI" id="CHEBI:30839"/>
    </ligand>
</feature>
<evidence type="ECO:0000256" key="2">
    <source>
        <dbReference type="ARBA" id="ARBA00011971"/>
    </source>
</evidence>
<dbReference type="InterPro" id="IPR000836">
    <property type="entry name" value="PRTase_dom"/>
</dbReference>
<feature type="binding site" evidence="7">
    <location>
        <position position="86"/>
    </location>
    <ligand>
        <name>5-phospho-alpha-D-ribose 1-diphosphate</name>
        <dbReference type="ChEBI" id="CHEBI:58017"/>
        <note>ligand shared between dimeric partners</note>
    </ligand>
</feature>
<dbReference type="PANTHER" id="PTHR19278">
    <property type="entry name" value="OROTATE PHOSPHORIBOSYLTRANSFERASE"/>
    <property type="match status" value="1"/>
</dbReference>
<dbReference type="Gene3D" id="3.40.50.2020">
    <property type="match status" value="1"/>
</dbReference>
<evidence type="ECO:0000256" key="7">
    <source>
        <dbReference type="HAMAP-Rule" id="MF_01208"/>
    </source>
</evidence>
<gene>
    <name evidence="7 9" type="primary">pyrE</name>
    <name evidence="9" type="ORF">NSA23_14120</name>
</gene>
<dbReference type="InterPro" id="IPR029057">
    <property type="entry name" value="PRTase-like"/>
</dbReference>
<dbReference type="EMBL" id="JANJZL010000013">
    <property type="protein sequence ID" value="MCR2045241.1"/>
    <property type="molecule type" value="Genomic_DNA"/>
</dbReference>
<organism evidence="9 10">
    <name type="scientific">Anaerosalibacter massiliensis</name>
    <dbReference type="NCBI Taxonomy" id="1347392"/>
    <lineage>
        <taxon>Bacteria</taxon>
        <taxon>Bacillati</taxon>
        <taxon>Bacillota</taxon>
        <taxon>Tissierellia</taxon>
        <taxon>Tissierellales</taxon>
        <taxon>Sporanaerobacteraceae</taxon>
        <taxon>Anaerosalibacter</taxon>
    </lineage>
</organism>
<evidence type="ECO:0000256" key="1">
    <source>
        <dbReference type="ARBA" id="ARBA00004889"/>
    </source>
</evidence>
<dbReference type="NCBIfam" id="TIGR01367">
    <property type="entry name" value="pyrE_Therm"/>
    <property type="match status" value="1"/>
</dbReference>
<dbReference type="CDD" id="cd06223">
    <property type="entry name" value="PRTases_typeI"/>
    <property type="match status" value="1"/>
</dbReference>
<dbReference type="RefSeq" id="WP_042683328.1">
    <property type="nucleotide sequence ID" value="NZ_CABKTM010000074.1"/>
</dbReference>
<evidence type="ECO:0000259" key="8">
    <source>
        <dbReference type="Pfam" id="PF00156"/>
    </source>
</evidence>
<keyword evidence="10" id="KW-1185">Reference proteome</keyword>
<evidence type="ECO:0000256" key="5">
    <source>
        <dbReference type="ARBA" id="ARBA00022842"/>
    </source>
</evidence>
<evidence type="ECO:0000256" key="4">
    <source>
        <dbReference type="ARBA" id="ARBA00022679"/>
    </source>
</evidence>
<dbReference type="SUPFAM" id="SSF53271">
    <property type="entry name" value="PRTase-like"/>
    <property type="match status" value="1"/>
</dbReference>
<dbReference type="AlphaFoldDB" id="A0A9X2S8K8"/>
<comment type="function">
    <text evidence="7">Catalyzes the transfer of a ribosyl phosphate group from 5-phosphoribose 1-diphosphate to orotate, leading to the formation of orotidine monophosphate (OMP).</text>
</comment>
<dbReference type="GO" id="GO:0044205">
    <property type="term" value="P:'de novo' UMP biosynthetic process"/>
    <property type="evidence" value="ECO:0007669"/>
    <property type="project" value="UniProtKB-UniRule"/>
</dbReference>
<evidence type="ECO:0000256" key="3">
    <source>
        <dbReference type="ARBA" id="ARBA00022676"/>
    </source>
</evidence>
<dbReference type="InterPro" id="IPR023031">
    <property type="entry name" value="OPRT"/>
</dbReference>
<proteinExistence type="inferred from homology"/>
<dbReference type="GO" id="GO:0019856">
    <property type="term" value="P:pyrimidine nucleobase biosynthetic process"/>
    <property type="evidence" value="ECO:0007669"/>
    <property type="project" value="InterPro"/>
</dbReference>
<comment type="caution">
    <text evidence="9">The sequence shown here is derived from an EMBL/GenBank/DDBJ whole genome shotgun (WGS) entry which is preliminary data.</text>
</comment>
<sequence>MIDLLKETGALLEGHFLLSSGKHSNKYVQCAKLLQYPDKAQKAINIIVKKLEGVDFDIVVGPAMGGVIVSYELGRQTRKPAIFTERVDGKMALRRGFHIEKGQKVLIAEDVVTTGKSSYETIEEIEKQGGNVIGIACIVDRTTERLGIPIYGGIKIEIDTYDERNCPLCKSGIQYEKLGSRNLKK</sequence>
<dbReference type="HAMAP" id="MF_01208">
    <property type="entry name" value="PyrE"/>
    <property type="match status" value="1"/>
</dbReference>
<feature type="binding site" evidence="7">
    <location>
        <position position="141"/>
    </location>
    <ligand>
        <name>orotate</name>
        <dbReference type="ChEBI" id="CHEBI:30839"/>
    </ligand>
</feature>
<keyword evidence="3 7" id="KW-0328">Glycosyltransferase</keyword>
<dbReference type="GO" id="GO:0000287">
    <property type="term" value="F:magnesium ion binding"/>
    <property type="evidence" value="ECO:0007669"/>
    <property type="project" value="UniProtKB-UniRule"/>
</dbReference>
<dbReference type="InterPro" id="IPR006273">
    <property type="entry name" value="Orotate_PRibTrfase_bac"/>
</dbReference>
<keyword evidence="5 7" id="KW-0460">Magnesium</keyword>
<accession>A0A9X2S8K8</accession>
<comment type="pathway">
    <text evidence="1 7">Pyrimidine metabolism; UMP biosynthesis via de novo pathway; UMP from orotate: step 1/2.</text>
</comment>
<evidence type="ECO:0000256" key="6">
    <source>
        <dbReference type="ARBA" id="ARBA00022975"/>
    </source>
</evidence>
<reference evidence="9" key="1">
    <citation type="submission" date="2022-07" db="EMBL/GenBank/DDBJ databases">
        <title>Enhanced cultured diversity of the mouse gut microbiota enables custom-made synthetic communities.</title>
        <authorList>
            <person name="Afrizal A."/>
        </authorList>
    </citation>
    <scope>NUCLEOTIDE SEQUENCE</scope>
    <source>
        <strain evidence="9">DSM 29482</strain>
    </source>
</reference>
<evidence type="ECO:0000313" key="9">
    <source>
        <dbReference type="EMBL" id="MCR2045241.1"/>
    </source>
</evidence>